<gene>
    <name evidence="5" type="ORF">HH212_24015</name>
</gene>
<evidence type="ECO:0000259" key="4">
    <source>
        <dbReference type="PROSITE" id="PS50887"/>
    </source>
</evidence>
<dbReference type="GO" id="GO:0052621">
    <property type="term" value="F:diguanylate cyclase activity"/>
    <property type="evidence" value="ECO:0007669"/>
    <property type="project" value="UniProtKB-EC"/>
</dbReference>
<dbReference type="SMART" id="SM00267">
    <property type="entry name" value="GGDEF"/>
    <property type="match status" value="1"/>
</dbReference>
<dbReference type="GO" id="GO:0005886">
    <property type="term" value="C:plasma membrane"/>
    <property type="evidence" value="ECO:0007669"/>
    <property type="project" value="TreeGrafter"/>
</dbReference>
<dbReference type="Proteomes" id="UP000502415">
    <property type="component" value="Chromosome"/>
</dbReference>
<protein>
    <recommendedName>
        <fullName evidence="1">diguanylate cyclase</fullName>
        <ecNumber evidence="1">2.7.7.65</ecNumber>
    </recommendedName>
</protein>
<reference evidence="5 6" key="1">
    <citation type="submission" date="2020-04" db="EMBL/GenBank/DDBJ databases">
        <title>Genome sequencing of novel species.</title>
        <authorList>
            <person name="Heo J."/>
            <person name="Kim S.-J."/>
            <person name="Kim J.-S."/>
            <person name="Hong S.-B."/>
            <person name="Kwon S.-W."/>
        </authorList>
    </citation>
    <scope>NUCLEOTIDE SEQUENCE [LARGE SCALE GENOMIC DNA]</scope>
    <source>
        <strain evidence="5 6">GN2-R2</strain>
    </source>
</reference>
<proteinExistence type="predicted"/>
<dbReference type="KEGG" id="mfy:HH212_24015"/>
<dbReference type="GO" id="GO:1902201">
    <property type="term" value="P:negative regulation of bacterial-type flagellum-dependent cell motility"/>
    <property type="evidence" value="ECO:0007669"/>
    <property type="project" value="TreeGrafter"/>
</dbReference>
<dbReference type="FunFam" id="3.30.70.270:FF:000001">
    <property type="entry name" value="Diguanylate cyclase domain protein"/>
    <property type="match status" value="1"/>
</dbReference>
<evidence type="ECO:0000313" key="6">
    <source>
        <dbReference type="Proteomes" id="UP000502415"/>
    </source>
</evidence>
<dbReference type="NCBIfam" id="TIGR00254">
    <property type="entry name" value="GGDEF"/>
    <property type="match status" value="1"/>
</dbReference>
<dbReference type="InterPro" id="IPR000160">
    <property type="entry name" value="GGDEF_dom"/>
</dbReference>
<dbReference type="Pfam" id="PF00990">
    <property type="entry name" value="GGDEF"/>
    <property type="match status" value="1"/>
</dbReference>
<organism evidence="5 6">
    <name type="scientific">Massilia forsythiae</name>
    <dbReference type="NCBI Taxonomy" id="2728020"/>
    <lineage>
        <taxon>Bacteria</taxon>
        <taxon>Pseudomonadati</taxon>
        <taxon>Pseudomonadota</taxon>
        <taxon>Betaproteobacteria</taxon>
        <taxon>Burkholderiales</taxon>
        <taxon>Oxalobacteraceae</taxon>
        <taxon>Telluria group</taxon>
        <taxon>Massilia</taxon>
    </lineage>
</organism>
<dbReference type="CDD" id="cd00130">
    <property type="entry name" value="PAS"/>
    <property type="match status" value="1"/>
</dbReference>
<dbReference type="InterPro" id="IPR029787">
    <property type="entry name" value="Nucleotide_cyclase"/>
</dbReference>
<dbReference type="Pfam" id="PF00989">
    <property type="entry name" value="PAS"/>
    <property type="match status" value="1"/>
</dbReference>
<dbReference type="InterPro" id="IPR043128">
    <property type="entry name" value="Rev_trsase/Diguanyl_cyclase"/>
</dbReference>
<dbReference type="InterPro" id="IPR000014">
    <property type="entry name" value="PAS"/>
</dbReference>
<dbReference type="EC" id="2.7.7.65" evidence="1"/>
<dbReference type="SUPFAM" id="SSF55785">
    <property type="entry name" value="PYP-like sensor domain (PAS domain)"/>
    <property type="match status" value="1"/>
</dbReference>
<dbReference type="PROSITE" id="PS50887">
    <property type="entry name" value="GGDEF"/>
    <property type="match status" value="1"/>
</dbReference>
<name>A0A7Z2ZVJ4_9BURK</name>
<evidence type="ECO:0000256" key="3">
    <source>
        <dbReference type="SAM" id="MobiDB-lite"/>
    </source>
</evidence>
<dbReference type="InterPro" id="IPR050469">
    <property type="entry name" value="Diguanylate_Cyclase"/>
</dbReference>
<sequence length="420" mass="46110">MINPISAQLLMPLQRDGNLLNLFGALESVAPELRHLCSVFARPSGMICDGLHIHLNSGSQRAARKPQVLSLSLLKLDDQRLMAVLSDVSEQVRRERQLRQNDAWLNALLTSITDYALVGLDSDGRVSEWNTTIERVTGHAESVVGRPYSVFYPDDATTPEQLRDRLREADQNGWSLKEGPSVRADGSQFWSSAMISPLPDRDPDTGAEAGANGLPDDGPAYCMVVRDISDKRDAIEKRHKAVFCDHLTGVGNRRAFFEAAELELNRNRRAPRPTALILLDADHFKRVNDRHGHPAGDAVLRHLGQLLTATFRQVDVVARVGGEEFAVLLPSSTLEGAAIVAERLRQLVAARPIVVDGVPIELTISAGIAASDGEQLQLDVLMKRADRALYAAKEQGRNRIACWTPPPSAHPDNPPPTRDV</sequence>
<dbReference type="PANTHER" id="PTHR45138:SF9">
    <property type="entry name" value="DIGUANYLATE CYCLASE DGCM-RELATED"/>
    <property type="match status" value="1"/>
</dbReference>
<evidence type="ECO:0000313" key="5">
    <source>
        <dbReference type="EMBL" id="QJE03579.1"/>
    </source>
</evidence>
<evidence type="ECO:0000256" key="1">
    <source>
        <dbReference type="ARBA" id="ARBA00012528"/>
    </source>
</evidence>
<keyword evidence="6" id="KW-1185">Reference proteome</keyword>
<dbReference type="SUPFAM" id="SSF55073">
    <property type="entry name" value="Nucleotide cyclase"/>
    <property type="match status" value="1"/>
</dbReference>
<dbReference type="InterPro" id="IPR013767">
    <property type="entry name" value="PAS_fold"/>
</dbReference>
<dbReference type="GO" id="GO:0006355">
    <property type="term" value="P:regulation of DNA-templated transcription"/>
    <property type="evidence" value="ECO:0007669"/>
    <property type="project" value="InterPro"/>
</dbReference>
<dbReference type="NCBIfam" id="TIGR00229">
    <property type="entry name" value="sensory_box"/>
    <property type="match status" value="1"/>
</dbReference>
<accession>A0A7Z2ZVJ4</accession>
<feature type="region of interest" description="Disordered" evidence="3">
    <location>
        <begin position="193"/>
        <end position="214"/>
    </location>
</feature>
<dbReference type="Gene3D" id="3.30.70.270">
    <property type="match status" value="1"/>
</dbReference>
<dbReference type="CDD" id="cd01949">
    <property type="entry name" value="GGDEF"/>
    <property type="match status" value="1"/>
</dbReference>
<dbReference type="GO" id="GO:0043709">
    <property type="term" value="P:cell adhesion involved in single-species biofilm formation"/>
    <property type="evidence" value="ECO:0007669"/>
    <property type="project" value="TreeGrafter"/>
</dbReference>
<evidence type="ECO:0000256" key="2">
    <source>
        <dbReference type="ARBA" id="ARBA00034247"/>
    </source>
</evidence>
<dbReference type="InterPro" id="IPR035965">
    <property type="entry name" value="PAS-like_dom_sf"/>
</dbReference>
<dbReference type="PANTHER" id="PTHR45138">
    <property type="entry name" value="REGULATORY COMPONENTS OF SENSORY TRANSDUCTION SYSTEM"/>
    <property type="match status" value="1"/>
</dbReference>
<feature type="domain" description="GGDEF" evidence="4">
    <location>
        <begin position="272"/>
        <end position="405"/>
    </location>
</feature>
<dbReference type="Gene3D" id="3.30.450.20">
    <property type="entry name" value="PAS domain"/>
    <property type="match status" value="1"/>
</dbReference>
<dbReference type="EMBL" id="CP051685">
    <property type="protein sequence ID" value="QJE03579.1"/>
    <property type="molecule type" value="Genomic_DNA"/>
</dbReference>
<comment type="catalytic activity">
    <reaction evidence="2">
        <text>2 GTP = 3',3'-c-di-GMP + 2 diphosphate</text>
        <dbReference type="Rhea" id="RHEA:24898"/>
        <dbReference type="ChEBI" id="CHEBI:33019"/>
        <dbReference type="ChEBI" id="CHEBI:37565"/>
        <dbReference type="ChEBI" id="CHEBI:58805"/>
        <dbReference type="EC" id="2.7.7.65"/>
    </reaction>
</comment>
<dbReference type="AlphaFoldDB" id="A0A7Z2ZVJ4"/>